<evidence type="ECO:0000256" key="11">
    <source>
        <dbReference type="ARBA" id="ARBA00022989"/>
    </source>
</evidence>
<dbReference type="GO" id="GO:0005923">
    <property type="term" value="C:bicellular tight junction"/>
    <property type="evidence" value="ECO:0007669"/>
    <property type="project" value="UniProtKB-SubCell"/>
</dbReference>
<dbReference type="GO" id="GO:0030552">
    <property type="term" value="F:cAMP binding"/>
    <property type="evidence" value="ECO:0007669"/>
    <property type="project" value="TreeGrafter"/>
</dbReference>
<dbReference type="Pfam" id="PF04831">
    <property type="entry name" value="POPDC1-3"/>
    <property type="match status" value="1"/>
</dbReference>
<evidence type="ECO:0000256" key="10">
    <source>
        <dbReference type="ARBA" id="ARBA00022949"/>
    </source>
</evidence>
<name>A0AA36MSZ0_9DINO</name>
<feature type="transmembrane region" description="Helical" evidence="14">
    <location>
        <begin position="47"/>
        <end position="67"/>
    </location>
</feature>
<gene>
    <name evidence="16" type="ORF">EVOR1521_LOCUS7317</name>
</gene>
<dbReference type="SUPFAM" id="SSF51206">
    <property type="entry name" value="cAMP-binding domain-like"/>
    <property type="match status" value="1"/>
</dbReference>
<comment type="caution">
    <text evidence="16">The sequence shown here is derived from an EMBL/GenBank/DDBJ whole genome shotgun (WGS) entry which is preliminary data.</text>
</comment>
<feature type="domain" description="Cyclic nucleotide-binding" evidence="15">
    <location>
        <begin position="172"/>
        <end position="263"/>
    </location>
</feature>
<evidence type="ECO:0000256" key="12">
    <source>
        <dbReference type="ARBA" id="ARBA00023136"/>
    </source>
</evidence>
<feature type="transmembrane region" description="Helical" evidence="14">
    <location>
        <begin position="73"/>
        <end position="92"/>
    </location>
</feature>
<dbReference type="PANTHER" id="PTHR12101:SF17">
    <property type="entry name" value="BLOOD VESSEL EPICARDIAL SUBSTANCE"/>
    <property type="match status" value="1"/>
</dbReference>
<evidence type="ECO:0000256" key="13">
    <source>
        <dbReference type="ARBA" id="ARBA00023180"/>
    </source>
</evidence>
<dbReference type="GO" id="GO:0016328">
    <property type="term" value="C:lateral plasma membrane"/>
    <property type="evidence" value="ECO:0007669"/>
    <property type="project" value="UniProtKB-SubCell"/>
</dbReference>
<dbReference type="EMBL" id="CAUJNA010000581">
    <property type="protein sequence ID" value="CAJ1378930.1"/>
    <property type="molecule type" value="Genomic_DNA"/>
</dbReference>
<evidence type="ECO:0000256" key="5">
    <source>
        <dbReference type="ARBA" id="ARBA00022427"/>
    </source>
</evidence>
<evidence type="ECO:0000259" key="15">
    <source>
        <dbReference type="PROSITE" id="PS50042"/>
    </source>
</evidence>
<dbReference type="AlphaFoldDB" id="A0AA36MSZ0"/>
<proteinExistence type="inferred from homology"/>
<dbReference type="SMART" id="SM00100">
    <property type="entry name" value="cNMP"/>
    <property type="match status" value="1"/>
</dbReference>
<evidence type="ECO:0000256" key="3">
    <source>
        <dbReference type="ARBA" id="ARBA00004435"/>
    </source>
</evidence>
<evidence type="ECO:0000256" key="6">
    <source>
        <dbReference type="ARBA" id="ARBA00022473"/>
    </source>
</evidence>
<evidence type="ECO:0000256" key="9">
    <source>
        <dbReference type="ARBA" id="ARBA00022889"/>
    </source>
</evidence>
<evidence type="ECO:0000313" key="17">
    <source>
        <dbReference type="Proteomes" id="UP001178507"/>
    </source>
</evidence>
<dbReference type="InterPro" id="IPR014710">
    <property type="entry name" value="RmlC-like_jellyroll"/>
</dbReference>
<dbReference type="PROSITE" id="PS50042">
    <property type="entry name" value="CNMP_BINDING_3"/>
    <property type="match status" value="1"/>
</dbReference>
<organism evidence="16 17">
    <name type="scientific">Effrenium voratum</name>
    <dbReference type="NCBI Taxonomy" id="2562239"/>
    <lineage>
        <taxon>Eukaryota</taxon>
        <taxon>Sar</taxon>
        <taxon>Alveolata</taxon>
        <taxon>Dinophyceae</taxon>
        <taxon>Suessiales</taxon>
        <taxon>Symbiodiniaceae</taxon>
        <taxon>Effrenium</taxon>
    </lineage>
</organism>
<dbReference type="GO" id="GO:0007155">
    <property type="term" value="P:cell adhesion"/>
    <property type="evidence" value="ECO:0007669"/>
    <property type="project" value="UniProtKB-KW"/>
</dbReference>
<dbReference type="InterPro" id="IPR018490">
    <property type="entry name" value="cNMP-bd_dom_sf"/>
</dbReference>
<evidence type="ECO:0000256" key="1">
    <source>
        <dbReference type="ARBA" id="ARBA00004124"/>
    </source>
</evidence>
<evidence type="ECO:0000256" key="2">
    <source>
        <dbReference type="ARBA" id="ARBA00004141"/>
    </source>
</evidence>
<feature type="transmembrane region" description="Helical" evidence="14">
    <location>
        <begin position="99"/>
        <end position="118"/>
    </location>
</feature>
<keyword evidence="5" id="KW-0796">Tight junction</keyword>
<keyword evidence="12 14" id="KW-0472">Membrane</keyword>
<keyword evidence="13" id="KW-0325">Glycoprotein</keyword>
<dbReference type="CDD" id="cd00038">
    <property type="entry name" value="CAP_ED"/>
    <property type="match status" value="1"/>
</dbReference>
<keyword evidence="17" id="KW-1185">Reference proteome</keyword>
<evidence type="ECO:0000256" key="4">
    <source>
        <dbReference type="ARBA" id="ARBA00007146"/>
    </source>
</evidence>
<dbReference type="Gene3D" id="2.60.120.10">
    <property type="entry name" value="Jelly Rolls"/>
    <property type="match status" value="1"/>
</dbReference>
<protein>
    <recommendedName>
        <fullName evidence="15">Cyclic nucleotide-binding domain-containing protein</fullName>
    </recommendedName>
</protein>
<comment type="subcellular location">
    <subcellularLocation>
        <location evidence="3">Cell junction</location>
        <location evidence="3">Tight junction</location>
    </subcellularLocation>
    <subcellularLocation>
        <location evidence="1">Lateral cell membrane</location>
    </subcellularLocation>
    <subcellularLocation>
        <location evidence="2">Membrane</location>
        <topology evidence="2">Multi-pass membrane protein</topology>
    </subcellularLocation>
</comment>
<accession>A0AA36MSZ0</accession>
<evidence type="ECO:0000256" key="8">
    <source>
        <dbReference type="ARBA" id="ARBA00022692"/>
    </source>
</evidence>
<evidence type="ECO:0000313" key="16">
    <source>
        <dbReference type="EMBL" id="CAJ1378930.1"/>
    </source>
</evidence>
<dbReference type="PANTHER" id="PTHR12101">
    <property type="entry name" value="POPEYE DOMAIN CONTAINING PROTEIN"/>
    <property type="match status" value="1"/>
</dbReference>
<keyword evidence="7" id="KW-1003">Cell membrane</keyword>
<dbReference type="InterPro" id="IPR006916">
    <property type="entry name" value="POPDC1-3"/>
</dbReference>
<keyword evidence="11 14" id="KW-1133">Transmembrane helix</keyword>
<keyword evidence="6" id="KW-0217">Developmental protein</keyword>
<sequence>MHLCIRHLRRRRNPFAQQLRHCSLEGPDRRWRFSGARLRFVQRHHAVISPISTALGHAGYIIGLLEYVVTEIWWLRVWAVLGCGLVVSFQVLQPRCQWLSAGWCSVYVLVNLFQLHWFSLSLMEPTLSDEEQKLFDLLGDIVSVREFADLAGFGEWISLAPGDLLSKQGNEVTPDDAQARLYLIAEGCCEVSIAGRTVATLHPGSLVGEVSYLLQQNMEHSSSATVTAREEVHCLAIPLHEVRQLLQRRSDLQQPFVRLLARDLLTKEAAVSDQALEDRRYKAVLEVACPMARQPGVADGVATYRRREPGEARTASLQMTTSG</sequence>
<evidence type="ECO:0000256" key="7">
    <source>
        <dbReference type="ARBA" id="ARBA00022475"/>
    </source>
</evidence>
<dbReference type="InterPro" id="IPR000595">
    <property type="entry name" value="cNMP-bd_dom"/>
</dbReference>
<dbReference type="Pfam" id="PF00027">
    <property type="entry name" value="cNMP_binding"/>
    <property type="match status" value="1"/>
</dbReference>
<dbReference type="InterPro" id="IPR055272">
    <property type="entry name" value="POPDC1-3_dom"/>
</dbReference>
<dbReference type="Proteomes" id="UP001178507">
    <property type="component" value="Unassembled WGS sequence"/>
</dbReference>
<reference evidence="16" key="1">
    <citation type="submission" date="2023-08" db="EMBL/GenBank/DDBJ databases">
        <authorList>
            <person name="Chen Y."/>
            <person name="Shah S."/>
            <person name="Dougan E. K."/>
            <person name="Thang M."/>
            <person name="Chan C."/>
        </authorList>
    </citation>
    <scope>NUCLEOTIDE SEQUENCE</scope>
</reference>
<keyword evidence="10" id="KW-0965">Cell junction</keyword>
<comment type="similarity">
    <text evidence="4">Belongs to the popeye family.</text>
</comment>
<keyword evidence="9" id="KW-0130">Cell adhesion</keyword>
<keyword evidence="8 14" id="KW-0812">Transmembrane</keyword>
<evidence type="ECO:0000256" key="14">
    <source>
        <dbReference type="SAM" id="Phobius"/>
    </source>
</evidence>